<evidence type="ECO:0000256" key="2">
    <source>
        <dbReference type="ARBA" id="ARBA00022980"/>
    </source>
</evidence>
<evidence type="ECO:0000256" key="1">
    <source>
        <dbReference type="ARBA" id="ARBA00009269"/>
    </source>
</evidence>
<comment type="caution">
    <text evidence="5">The sequence shown here is derived from an EMBL/GenBank/DDBJ whole genome shotgun (WGS) entry which is preliminary data.</text>
</comment>
<dbReference type="GO" id="GO:0006412">
    <property type="term" value="P:translation"/>
    <property type="evidence" value="ECO:0007669"/>
    <property type="project" value="InterPro"/>
</dbReference>
<dbReference type="InterPro" id="IPR038661">
    <property type="entry name" value="Ribosomal_eL33_sf"/>
</dbReference>
<dbReference type="GO" id="GO:0003735">
    <property type="term" value="F:structural constituent of ribosome"/>
    <property type="evidence" value="ECO:0007669"/>
    <property type="project" value="InterPro"/>
</dbReference>
<dbReference type="SUPFAM" id="SSF50447">
    <property type="entry name" value="Translation proteins"/>
    <property type="match status" value="1"/>
</dbReference>
<protein>
    <recommendedName>
        <fullName evidence="4">Swiss Army Knife RNA repair protein HAD domain-containing protein</fullName>
    </recommendedName>
</protein>
<evidence type="ECO:0000313" key="5">
    <source>
        <dbReference type="EMBL" id="KAJ3218759.1"/>
    </source>
</evidence>
<dbReference type="Gene3D" id="2.40.10.190">
    <property type="entry name" value="translation elongation factor selb, chain A, domain 4"/>
    <property type="match status" value="1"/>
</dbReference>
<comment type="similarity">
    <text evidence="1">Belongs to the eukaryotic ribosomal protein eL33 family.</text>
</comment>
<evidence type="ECO:0000259" key="4">
    <source>
        <dbReference type="Pfam" id="PF10307"/>
    </source>
</evidence>
<dbReference type="InterPro" id="IPR001780">
    <property type="entry name" value="Ribosomal_eL33"/>
</dbReference>
<dbReference type="InterPro" id="IPR009000">
    <property type="entry name" value="Transl_B-barrel_sf"/>
</dbReference>
<dbReference type="InterPro" id="IPR018812">
    <property type="entry name" value="SAK_HAD"/>
</dbReference>
<feature type="domain" description="Swiss Army Knife RNA repair protein HAD" evidence="4">
    <location>
        <begin position="42"/>
        <end position="234"/>
    </location>
</feature>
<gene>
    <name evidence="5" type="ORF">HK099_004942</name>
</gene>
<dbReference type="FunFam" id="2.40.10.190:FF:000001">
    <property type="entry name" value="60S ribosomal protein L35a"/>
    <property type="match status" value="1"/>
</dbReference>
<dbReference type="AlphaFoldDB" id="A0AAD5XZA0"/>
<sequence length="684" mass="79868">MDDDDANKFFFEREIVKSFELTKKKEITRLIVIDFDSTLFCSPMPNVNIWTSELLGHLISDCGWFIAPETLSEPYIPKKPSSDWFDEECVKQVIQEQQRVDTFVILLTGRRRDLFKERIEELINTSDFGFNFDLILLKELSTPNNSRSFQTTFDYKCAVLKNLLNYNENFKEVKIFDDRKHHLNLFKKELEKFYEVRSLNIEIVLVTHLLLQQKFIVDQKMEIEMVNQLIDFRNQKIRLAVEREEQYKNNKSARSSESNLGQAKDFIKESPLPRKLSASIFRNFIELEEQLEKRTIILDSDSKSKLLSLFIFHEENEDFKNLILKNLVNFEFVISKNLISLQKDLNSYLADINFFKFGRKYKLEITSTGVLQGMLVAVKISKIEIMFDTEEEKLNYLKEVANCNCHQEINPSAENSKSEIEKYTTLSLELNAYSIDNTIVLGMENGVKKRDVRLIKDWKVLQNESTGQVEKIFVYGQMNEVFKIGLKNSKLTKSTSNSQMPQEIKFGEVVLKHHPNLKGKQIGIVIEEIKDYLSRTFMENKLINKPYIESFVFNLDLKETFRKFEFNQNLNNGVHATQPKSHRLYAKARILSYKRAKTNVREHTSLLQVEGVNTTKDTDFYLGKRVAYVYRAKREIDGSRIRVVWGRVTRPHGTSGVVRAKFASNLPPKSFGASARVFLYPSRV</sequence>
<reference evidence="5" key="1">
    <citation type="submission" date="2020-05" db="EMBL/GenBank/DDBJ databases">
        <title>Phylogenomic resolution of chytrid fungi.</title>
        <authorList>
            <person name="Stajich J.E."/>
            <person name="Amses K."/>
            <person name="Simmons R."/>
            <person name="Seto K."/>
            <person name="Myers J."/>
            <person name="Bonds A."/>
            <person name="Quandt C.A."/>
            <person name="Barry K."/>
            <person name="Liu P."/>
            <person name="Grigoriev I."/>
            <person name="Longcore J.E."/>
            <person name="James T.Y."/>
        </authorList>
    </citation>
    <scope>NUCLEOTIDE SEQUENCE</scope>
    <source>
        <strain evidence="5">JEL0476</strain>
    </source>
</reference>
<keyword evidence="3" id="KW-0687">Ribonucleoprotein</keyword>
<keyword evidence="2" id="KW-0689">Ribosomal protein</keyword>
<dbReference type="Pfam" id="PF01247">
    <property type="entry name" value="Ribosomal_L35Ae"/>
    <property type="match status" value="1"/>
</dbReference>
<dbReference type="PANTHER" id="PTHR10902">
    <property type="entry name" value="60S RIBOSOMAL PROTEIN L35A"/>
    <property type="match status" value="1"/>
</dbReference>
<accession>A0AAD5XZA0</accession>
<name>A0AAD5XZA0_9FUNG</name>
<dbReference type="Proteomes" id="UP001211065">
    <property type="component" value="Unassembled WGS sequence"/>
</dbReference>
<dbReference type="GO" id="GO:1990904">
    <property type="term" value="C:ribonucleoprotein complex"/>
    <property type="evidence" value="ECO:0007669"/>
    <property type="project" value="UniProtKB-KW"/>
</dbReference>
<organism evidence="5 6">
    <name type="scientific">Clydaea vesicula</name>
    <dbReference type="NCBI Taxonomy" id="447962"/>
    <lineage>
        <taxon>Eukaryota</taxon>
        <taxon>Fungi</taxon>
        <taxon>Fungi incertae sedis</taxon>
        <taxon>Chytridiomycota</taxon>
        <taxon>Chytridiomycota incertae sedis</taxon>
        <taxon>Chytridiomycetes</taxon>
        <taxon>Lobulomycetales</taxon>
        <taxon>Lobulomycetaceae</taxon>
        <taxon>Clydaea</taxon>
    </lineage>
</organism>
<dbReference type="GO" id="GO:0005840">
    <property type="term" value="C:ribosome"/>
    <property type="evidence" value="ECO:0007669"/>
    <property type="project" value="UniProtKB-KW"/>
</dbReference>
<dbReference type="Pfam" id="PF10307">
    <property type="entry name" value="HAD_SAK_1"/>
    <property type="match status" value="1"/>
</dbReference>
<evidence type="ECO:0000256" key="3">
    <source>
        <dbReference type="ARBA" id="ARBA00023274"/>
    </source>
</evidence>
<keyword evidence="6" id="KW-1185">Reference proteome</keyword>
<dbReference type="EMBL" id="JADGJW010000366">
    <property type="protein sequence ID" value="KAJ3218759.1"/>
    <property type="molecule type" value="Genomic_DNA"/>
</dbReference>
<evidence type="ECO:0000313" key="6">
    <source>
        <dbReference type="Proteomes" id="UP001211065"/>
    </source>
</evidence>
<dbReference type="HAMAP" id="MF_00573">
    <property type="entry name" value="Ribosomal_eL33"/>
    <property type="match status" value="1"/>
</dbReference>
<proteinExistence type="inferred from homology"/>